<proteinExistence type="predicted"/>
<gene>
    <name evidence="1" type="ORF">AB1Y20_010043</name>
</gene>
<evidence type="ECO:0000313" key="2">
    <source>
        <dbReference type="Proteomes" id="UP001515480"/>
    </source>
</evidence>
<comment type="caution">
    <text evidence="1">The sequence shown here is derived from an EMBL/GenBank/DDBJ whole genome shotgun (WGS) entry which is preliminary data.</text>
</comment>
<evidence type="ECO:0000313" key="1">
    <source>
        <dbReference type="EMBL" id="KAL1528709.1"/>
    </source>
</evidence>
<protein>
    <submittedName>
        <fullName evidence="1">Uncharacterized protein</fullName>
    </submittedName>
</protein>
<accession>A0AB34K3W4</accession>
<dbReference type="PROSITE" id="PS51257">
    <property type="entry name" value="PROKAR_LIPOPROTEIN"/>
    <property type="match status" value="1"/>
</dbReference>
<dbReference type="AlphaFoldDB" id="A0AB34K3W4"/>
<sequence length="578" mass="63401">MSERYASWSTADHAYALEHVDGVSVLGAAAGGCRTAPSTAPTSHKRRQRSLELRAVLDGPLRLSKLPGSGSEQAPEVLSLLVDAGFRAVHQSSPPGVAIFTDTKPDTEIDLLSPEHALLRLMLALDPAHAAYEEQYSAYERRRLLCRRLASRILALRPRMQLDAQIAPLLEAAPETDDALEGVVSSTIRAVAEPMGVSVHQLEREWERLVTVHSTLANSCLERFCAATGVHLQDATLMVSQQPARERILLLLYDRVVHEVQQWPRPFSWVPSLSKVLEMRSAERLGQAATESLWEELRKGGFWPSSALRDQLRPLFEGWFRTCFMTHGGIPLRAALSPKQPLCLYLHGTAGSGKSSLVRSLLPAIACAVRGWLNPGLQAGFVKQGLNKEISALNLEFERRPNNNDLSVVSVVEMAREPLAAVSPKLLLLGLEEMPASAADGAATAHEERSGLERAASQEEAAALLAERFSKTVAHPDMIVAFSSNYELCAEAHAKLRKCPLFSGVLPVFVRPVDGGERRDLARQLIRRRMLELLKDCQAKAGPATLAIEVTMRLGEGDVRPLVRELRAVAAFAIHRSF</sequence>
<keyword evidence="2" id="KW-1185">Reference proteome</keyword>
<organism evidence="1 2">
    <name type="scientific">Prymnesium parvum</name>
    <name type="common">Toxic golden alga</name>
    <dbReference type="NCBI Taxonomy" id="97485"/>
    <lineage>
        <taxon>Eukaryota</taxon>
        <taxon>Haptista</taxon>
        <taxon>Haptophyta</taxon>
        <taxon>Prymnesiophyceae</taxon>
        <taxon>Prymnesiales</taxon>
        <taxon>Prymnesiaceae</taxon>
        <taxon>Prymnesium</taxon>
    </lineage>
</organism>
<dbReference type="SUPFAM" id="SSF52540">
    <property type="entry name" value="P-loop containing nucleoside triphosphate hydrolases"/>
    <property type="match status" value="1"/>
</dbReference>
<reference evidence="1 2" key="1">
    <citation type="journal article" date="2024" name="Science">
        <title>Giant polyketide synthase enzymes in the biosynthesis of giant marine polyether toxins.</title>
        <authorList>
            <person name="Fallon T.R."/>
            <person name="Shende V.V."/>
            <person name="Wierzbicki I.H."/>
            <person name="Pendleton A.L."/>
            <person name="Watervoot N.F."/>
            <person name="Auber R.P."/>
            <person name="Gonzalez D.J."/>
            <person name="Wisecaver J.H."/>
            <person name="Moore B.S."/>
        </authorList>
    </citation>
    <scope>NUCLEOTIDE SEQUENCE [LARGE SCALE GENOMIC DNA]</scope>
    <source>
        <strain evidence="1 2">12B1</strain>
    </source>
</reference>
<dbReference type="Proteomes" id="UP001515480">
    <property type="component" value="Unassembled WGS sequence"/>
</dbReference>
<dbReference type="InterPro" id="IPR027417">
    <property type="entry name" value="P-loop_NTPase"/>
</dbReference>
<name>A0AB34K3W4_PRYPA</name>
<dbReference type="EMBL" id="JBGBPQ010000002">
    <property type="protein sequence ID" value="KAL1528709.1"/>
    <property type="molecule type" value="Genomic_DNA"/>
</dbReference>